<feature type="transmembrane region" description="Helical" evidence="1">
    <location>
        <begin position="204"/>
        <end position="222"/>
    </location>
</feature>
<feature type="transmembrane region" description="Helical" evidence="1">
    <location>
        <begin position="234"/>
        <end position="255"/>
    </location>
</feature>
<accession>A0ABT6H0T6</accession>
<name>A0ABT6H0T6_9BACI</name>
<dbReference type="Proteomes" id="UP001218246">
    <property type="component" value="Unassembled WGS sequence"/>
</dbReference>
<evidence type="ECO:0000313" key="3">
    <source>
        <dbReference type="Proteomes" id="UP001218246"/>
    </source>
</evidence>
<dbReference type="Pfam" id="PF14158">
    <property type="entry name" value="YndJ"/>
    <property type="match status" value="1"/>
</dbReference>
<comment type="caution">
    <text evidence="2">The sequence shown here is derived from an EMBL/GenBank/DDBJ whole genome shotgun (WGS) entry which is preliminary data.</text>
</comment>
<keyword evidence="1" id="KW-1133">Transmembrane helix</keyword>
<feature type="transmembrane region" description="Helical" evidence="1">
    <location>
        <begin position="24"/>
        <end position="45"/>
    </location>
</feature>
<reference evidence="2 3" key="1">
    <citation type="submission" date="2023-04" db="EMBL/GenBank/DDBJ databases">
        <title>Ectobacillus antri isolated from activated sludge.</title>
        <authorList>
            <person name="Yan P."/>
            <person name="Liu X."/>
        </authorList>
    </citation>
    <scope>NUCLEOTIDE SEQUENCE [LARGE SCALE GENOMIC DNA]</scope>
    <source>
        <strain evidence="2 3">C18H</strain>
    </source>
</reference>
<keyword evidence="1" id="KW-0472">Membrane</keyword>
<protein>
    <submittedName>
        <fullName evidence="2">YndJ family protein</fullName>
    </submittedName>
</protein>
<proteinExistence type="predicted"/>
<keyword evidence="3" id="KW-1185">Reference proteome</keyword>
<feature type="transmembrane region" description="Helical" evidence="1">
    <location>
        <begin position="115"/>
        <end position="133"/>
    </location>
</feature>
<dbReference type="InterPro" id="IPR025450">
    <property type="entry name" value="YndJ-like"/>
</dbReference>
<keyword evidence="1" id="KW-0812">Transmembrane</keyword>
<dbReference type="EMBL" id="JARULN010000001">
    <property type="protein sequence ID" value="MDG5752999.1"/>
    <property type="molecule type" value="Genomic_DNA"/>
</dbReference>
<feature type="transmembrane region" description="Helical" evidence="1">
    <location>
        <begin position="267"/>
        <end position="290"/>
    </location>
</feature>
<feature type="transmembrane region" description="Helical" evidence="1">
    <location>
        <begin position="57"/>
        <end position="76"/>
    </location>
</feature>
<feature type="transmembrane region" description="Helical" evidence="1">
    <location>
        <begin position="139"/>
        <end position="165"/>
    </location>
</feature>
<organism evidence="2 3">
    <name type="scientific">Ectobacillus antri</name>
    <dbReference type="NCBI Taxonomy" id="2486280"/>
    <lineage>
        <taxon>Bacteria</taxon>
        <taxon>Bacillati</taxon>
        <taxon>Bacillota</taxon>
        <taxon>Bacilli</taxon>
        <taxon>Bacillales</taxon>
        <taxon>Bacillaceae</taxon>
        <taxon>Ectobacillus</taxon>
    </lineage>
</organism>
<dbReference type="RefSeq" id="WP_124564609.1">
    <property type="nucleotide sequence ID" value="NZ_JARRRY010000001.1"/>
</dbReference>
<sequence length="541" mass="61837">MKYNIIFGALVYIIYMVTEGLDVYAVEALVLLSICVFVPSILTLVDSKMRNGRMFSVFKILILSYPIAVISAALAFVTNMPVFASIWFGYTIMVGYFGVHRLIQRGIRPLQEFAIDIGLLYLVLGGFWFYAYIANIQVMHFTSIIVLLTAIHFHYSALLIPIFTGFLGRKFHTSSNLYTYTAWSVIVSPMTIAVGITYSRVFEFIAVLAYMFGLYMYSIMVLRTPFQRNVAKVLVSISALVLIFTISLSLLYAYGRAMHQVTISIDAMIFFHGLMNTIGVVTPAIIGWFLEGTKPRYVHYGKPCSRITGTSRVGTSFLSRRNLLSSDAYDGLVDDMRIYKSAHLLSPTITDFYERTETYSLQARVQWSTWFKPLGMVYEQTSKYIGQIYLKDTGRWEEMYGKIVGIRSAADGRDNVRAWLRSNEKGEAIFIALYAQHTFQGETYMNVALPLPFSNMTGILRLYNDEQRLILTSRLRTDGQGDEGTYLYIKYMTVRLPIDETFVVIAEDDMRLSAQHDMHICGIRFLTVNYRIMKNKEAEYK</sequence>
<evidence type="ECO:0000313" key="2">
    <source>
        <dbReference type="EMBL" id="MDG5752999.1"/>
    </source>
</evidence>
<gene>
    <name evidence="2" type="ORF">P6P90_03165</name>
</gene>
<evidence type="ECO:0000256" key="1">
    <source>
        <dbReference type="SAM" id="Phobius"/>
    </source>
</evidence>
<feature type="transmembrane region" description="Helical" evidence="1">
    <location>
        <begin position="177"/>
        <end position="198"/>
    </location>
</feature>
<feature type="transmembrane region" description="Helical" evidence="1">
    <location>
        <begin position="82"/>
        <end position="103"/>
    </location>
</feature>